<dbReference type="Pfam" id="PF00990">
    <property type="entry name" value="GGDEF"/>
    <property type="match status" value="1"/>
</dbReference>
<dbReference type="Gene3D" id="3.30.70.270">
    <property type="match status" value="1"/>
</dbReference>
<evidence type="ECO:0000259" key="4">
    <source>
        <dbReference type="PROSITE" id="PS50887"/>
    </source>
</evidence>
<dbReference type="Proteomes" id="UP000672097">
    <property type="component" value="Unassembled WGS sequence"/>
</dbReference>
<dbReference type="RefSeq" id="WP_210809771.1">
    <property type="nucleotide sequence ID" value="NZ_JAGQDG010000005.1"/>
</dbReference>
<evidence type="ECO:0000256" key="3">
    <source>
        <dbReference type="SAM" id="Coils"/>
    </source>
</evidence>
<comment type="catalytic activity">
    <reaction evidence="2">
        <text>2 GTP = 3',3'-c-di-GMP + 2 diphosphate</text>
        <dbReference type="Rhea" id="RHEA:24898"/>
        <dbReference type="ChEBI" id="CHEBI:33019"/>
        <dbReference type="ChEBI" id="CHEBI:37565"/>
        <dbReference type="ChEBI" id="CHEBI:58805"/>
        <dbReference type="EC" id="2.7.7.65"/>
    </reaction>
</comment>
<dbReference type="EC" id="2.7.7.65" evidence="1"/>
<accession>A0ABS5DZ38</accession>
<evidence type="ECO:0000313" key="6">
    <source>
        <dbReference type="Proteomes" id="UP000672097"/>
    </source>
</evidence>
<gene>
    <name evidence="5" type="ORF">KAK11_13830</name>
</gene>
<dbReference type="InterPro" id="IPR029787">
    <property type="entry name" value="Nucleotide_cyclase"/>
</dbReference>
<dbReference type="PANTHER" id="PTHR45138">
    <property type="entry name" value="REGULATORY COMPONENTS OF SENSORY TRANSDUCTION SYSTEM"/>
    <property type="match status" value="1"/>
</dbReference>
<protein>
    <recommendedName>
        <fullName evidence="1">diguanylate cyclase</fullName>
        <ecNumber evidence="1">2.7.7.65</ecNumber>
    </recommendedName>
</protein>
<reference evidence="5 6" key="1">
    <citation type="submission" date="2021-04" db="EMBL/GenBank/DDBJ databases">
        <title>The genome sequence of type strain Ideonella paludis KCTC 32238.</title>
        <authorList>
            <person name="Liu Y."/>
        </authorList>
    </citation>
    <scope>NUCLEOTIDE SEQUENCE [LARGE SCALE GENOMIC DNA]</scope>
    <source>
        <strain evidence="5 6">KCTC 32238</strain>
    </source>
</reference>
<dbReference type="CDD" id="cd01949">
    <property type="entry name" value="GGDEF"/>
    <property type="match status" value="1"/>
</dbReference>
<organism evidence="5 6">
    <name type="scientific">Ideonella paludis</name>
    <dbReference type="NCBI Taxonomy" id="1233411"/>
    <lineage>
        <taxon>Bacteria</taxon>
        <taxon>Pseudomonadati</taxon>
        <taxon>Pseudomonadota</taxon>
        <taxon>Betaproteobacteria</taxon>
        <taxon>Burkholderiales</taxon>
        <taxon>Sphaerotilaceae</taxon>
        <taxon>Ideonella</taxon>
    </lineage>
</organism>
<evidence type="ECO:0000256" key="1">
    <source>
        <dbReference type="ARBA" id="ARBA00012528"/>
    </source>
</evidence>
<keyword evidence="6" id="KW-1185">Reference proteome</keyword>
<dbReference type="SMART" id="SM00267">
    <property type="entry name" value="GGDEF"/>
    <property type="match status" value="1"/>
</dbReference>
<keyword evidence="3" id="KW-0175">Coiled coil</keyword>
<evidence type="ECO:0000313" key="5">
    <source>
        <dbReference type="EMBL" id="MBQ0936416.1"/>
    </source>
</evidence>
<sequence>MKYEDSIEQSAELLRKALPLMSRQTAGLHPVSYAIWYDYVSNRNPDLRQAIDEVMARSGTLDETTTRHLFDRHVADIDADTAARVTEGFQRVLGHMATSAAQAGTDTARFGETLGRLSTALDQGDGHADAVAEALAETRAMQGNMKALQDRFDDSQKQIMALREEVRKAREESLLDALTGLANRRAFDQRLAACLASTVAGGESAPCLLVGDIDHFKKINDTWGHPFGDQVIKAVAAVLKALAPQGALPARVGGEEFAVLLPESALPDAQSLAEMVRQRISAARIRRHGAEETLARVTLSLGVTRHKLGESPTEFFQRADQALYASKTGGRDRVTVLAA</sequence>
<dbReference type="NCBIfam" id="TIGR00254">
    <property type="entry name" value="GGDEF"/>
    <property type="match status" value="1"/>
</dbReference>
<name>A0ABS5DZ38_9BURK</name>
<dbReference type="EMBL" id="JAGQDG010000005">
    <property type="protein sequence ID" value="MBQ0936416.1"/>
    <property type="molecule type" value="Genomic_DNA"/>
</dbReference>
<dbReference type="InterPro" id="IPR000160">
    <property type="entry name" value="GGDEF_dom"/>
</dbReference>
<feature type="coiled-coil region" evidence="3">
    <location>
        <begin position="131"/>
        <end position="172"/>
    </location>
</feature>
<dbReference type="InterPro" id="IPR043128">
    <property type="entry name" value="Rev_trsase/Diguanyl_cyclase"/>
</dbReference>
<dbReference type="PANTHER" id="PTHR45138:SF9">
    <property type="entry name" value="DIGUANYLATE CYCLASE DGCM-RELATED"/>
    <property type="match status" value="1"/>
</dbReference>
<comment type="caution">
    <text evidence="5">The sequence shown here is derived from an EMBL/GenBank/DDBJ whole genome shotgun (WGS) entry which is preliminary data.</text>
</comment>
<dbReference type="PROSITE" id="PS50887">
    <property type="entry name" value="GGDEF"/>
    <property type="match status" value="1"/>
</dbReference>
<proteinExistence type="predicted"/>
<evidence type="ECO:0000256" key="2">
    <source>
        <dbReference type="ARBA" id="ARBA00034247"/>
    </source>
</evidence>
<dbReference type="InterPro" id="IPR050469">
    <property type="entry name" value="Diguanylate_Cyclase"/>
</dbReference>
<feature type="domain" description="GGDEF" evidence="4">
    <location>
        <begin position="204"/>
        <end position="339"/>
    </location>
</feature>
<dbReference type="SUPFAM" id="SSF55073">
    <property type="entry name" value="Nucleotide cyclase"/>
    <property type="match status" value="1"/>
</dbReference>